<keyword evidence="5" id="KW-1185">Reference proteome</keyword>
<dbReference type="EMBL" id="JAPWDV010000002">
    <property type="protein sequence ID" value="KAJ6220584.1"/>
    <property type="molecule type" value="Genomic_DNA"/>
</dbReference>
<comment type="caution">
    <text evidence="4">The sequence shown here is derived from an EMBL/GenBank/DDBJ whole genome shotgun (WGS) entry which is preliminary data.</text>
</comment>
<proteinExistence type="inferred from homology"/>
<organism evidence="4 5">
    <name type="scientific">Blomia tropicalis</name>
    <name type="common">Mite</name>
    <dbReference type="NCBI Taxonomy" id="40697"/>
    <lineage>
        <taxon>Eukaryota</taxon>
        <taxon>Metazoa</taxon>
        <taxon>Ecdysozoa</taxon>
        <taxon>Arthropoda</taxon>
        <taxon>Chelicerata</taxon>
        <taxon>Arachnida</taxon>
        <taxon>Acari</taxon>
        <taxon>Acariformes</taxon>
        <taxon>Sarcoptiformes</taxon>
        <taxon>Astigmata</taxon>
        <taxon>Glycyphagoidea</taxon>
        <taxon>Echimyopodidae</taxon>
        <taxon>Blomia</taxon>
    </lineage>
</organism>
<keyword evidence="2" id="KW-1133">Transmembrane helix</keyword>
<comment type="similarity">
    <text evidence="1">Belongs to the glycosyl hydrolase 16 family.</text>
</comment>
<dbReference type="Pfam" id="PF00722">
    <property type="entry name" value="Glyco_hydro_16"/>
    <property type="match status" value="1"/>
</dbReference>
<dbReference type="Gene3D" id="2.60.120.200">
    <property type="match status" value="1"/>
</dbReference>
<evidence type="ECO:0000313" key="5">
    <source>
        <dbReference type="Proteomes" id="UP001142055"/>
    </source>
</evidence>
<name>A0A9Q0RN99_BLOTA</name>
<dbReference type="InterPro" id="IPR050546">
    <property type="entry name" value="Glycosyl_Hydrlase_16"/>
</dbReference>
<dbReference type="SUPFAM" id="SSF49899">
    <property type="entry name" value="Concanavalin A-like lectins/glucanases"/>
    <property type="match status" value="1"/>
</dbReference>
<dbReference type="Proteomes" id="UP001142055">
    <property type="component" value="Chromosome 2"/>
</dbReference>
<reference evidence="4" key="1">
    <citation type="submission" date="2022-12" db="EMBL/GenBank/DDBJ databases">
        <title>Genome assemblies of Blomia tropicalis.</title>
        <authorList>
            <person name="Cui Y."/>
        </authorList>
    </citation>
    <scope>NUCLEOTIDE SEQUENCE</scope>
    <source>
        <tissue evidence="4">Adult mites</tissue>
    </source>
</reference>
<dbReference type="PANTHER" id="PTHR10963:SF55">
    <property type="entry name" value="GLYCOSIDE HYDROLASE FAMILY 16 PROTEIN"/>
    <property type="match status" value="1"/>
</dbReference>
<sequence>MEDSNSTLVYESVNNTIKDLENVTFNAFSIESTTTQQNISESLINTETTLNIDAFKSENVSLDFPNKYFDSSDTLPVESKLNSTFPSNTIPKSTCYIGDGIINQKKYWYLMWEETFQSEKLDQSQWSINEGLQNCNVSCNVKDNVQLIDGMLAMFAQRRFFDDRHVYTTAEIISKRNFTYGRWEIRMSQPVGGHLRTSINSQMENENGELDLASNIQQNEIIRGIQFANNTTKYELANQKFRNAKSINLNEFHLYGIEWNHNIIRFFFDDFYSRPIKLNVDNLRSVETFHSFRFQLDVGGPFFPNPIPELFDELHWKCPAMIVDYIRVYKQVNLPANYPNQTNIHKCDGDWFNTVEEREIIDKICQIAHNKSDERKNSESFLSSFKRIISIIVILLFLILLIIIITKLNNMKQKATIQEPDHTFVHYSGSIEKQSENLCSYEHFDENNIHRGSELSRPDPCTQSSLRDEFKYIQIAQNAISSDVTLESFPTLSSQRKNN</sequence>
<evidence type="ECO:0000256" key="2">
    <source>
        <dbReference type="SAM" id="Phobius"/>
    </source>
</evidence>
<accession>A0A9Q0RN99</accession>
<evidence type="ECO:0000259" key="3">
    <source>
        <dbReference type="PROSITE" id="PS51762"/>
    </source>
</evidence>
<protein>
    <recommendedName>
        <fullName evidence="3">GH16 domain-containing protein</fullName>
    </recommendedName>
</protein>
<dbReference type="InterPro" id="IPR013320">
    <property type="entry name" value="ConA-like_dom_sf"/>
</dbReference>
<keyword evidence="2" id="KW-0812">Transmembrane</keyword>
<evidence type="ECO:0000313" key="4">
    <source>
        <dbReference type="EMBL" id="KAJ6220584.1"/>
    </source>
</evidence>
<feature type="transmembrane region" description="Helical" evidence="2">
    <location>
        <begin position="388"/>
        <end position="406"/>
    </location>
</feature>
<keyword evidence="2" id="KW-0472">Membrane</keyword>
<dbReference type="PROSITE" id="PS51762">
    <property type="entry name" value="GH16_2"/>
    <property type="match status" value="1"/>
</dbReference>
<dbReference type="GO" id="GO:0005975">
    <property type="term" value="P:carbohydrate metabolic process"/>
    <property type="evidence" value="ECO:0007669"/>
    <property type="project" value="InterPro"/>
</dbReference>
<evidence type="ECO:0000256" key="1">
    <source>
        <dbReference type="ARBA" id="ARBA00006865"/>
    </source>
</evidence>
<dbReference type="InterPro" id="IPR000757">
    <property type="entry name" value="Beta-glucanase-like"/>
</dbReference>
<dbReference type="AlphaFoldDB" id="A0A9Q0RN99"/>
<dbReference type="PANTHER" id="PTHR10963">
    <property type="entry name" value="GLYCOSYL HYDROLASE-RELATED"/>
    <property type="match status" value="1"/>
</dbReference>
<dbReference type="GO" id="GO:0004553">
    <property type="term" value="F:hydrolase activity, hydrolyzing O-glycosyl compounds"/>
    <property type="evidence" value="ECO:0007669"/>
    <property type="project" value="InterPro"/>
</dbReference>
<gene>
    <name evidence="4" type="ORF">RDWZM_006396</name>
</gene>
<feature type="domain" description="GH16" evidence="3">
    <location>
        <begin position="83"/>
        <end position="334"/>
    </location>
</feature>